<organism evidence="3 4">
    <name type="scientific">Anaerosporobacter mobilis DSM 15930</name>
    <dbReference type="NCBI Taxonomy" id="1120996"/>
    <lineage>
        <taxon>Bacteria</taxon>
        <taxon>Bacillati</taxon>
        <taxon>Bacillota</taxon>
        <taxon>Clostridia</taxon>
        <taxon>Lachnospirales</taxon>
        <taxon>Lachnospiraceae</taxon>
        <taxon>Anaerosporobacter</taxon>
    </lineage>
</organism>
<accession>A0A1M7KZ68</accession>
<proteinExistence type="predicted"/>
<evidence type="ECO:0000259" key="2">
    <source>
        <dbReference type="Pfam" id="PF20047"/>
    </source>
</evidence>
<evidence type="ECO:0000313" key="3">
    <source>
        <dbReference type="EMBL" id="SHM70918.1"/>
    </source>
</evidence>
<name>A0A1M7KZ68_9FIRM</name>
<feature type="transmembrane region" description="Helical" evidence="1">
    <location>
        <begin position="187"/>
        <end position="207"/>
    </location>
</feature>
<feature type="transmembrane region" description="Helical" evidence="1">
    <location>
        <begin position="247"/>
        <end position="270"/>
    </location>
</feature>
<dbReference type="EMBL" id="FRCP01000015">
    <property type="protein sequence ID" value="SHM70918.1"/>
    <property type="molecule type" value="Genomic_DNA"/>
</dbReference>
<feature type="transmembrane region" description="Helical" evidence="1">
    <location>
        <begin position="350"/>
        <end position="368"/>
    </location>
</feature>
<keyword evidence="4" id="KW-1185">Reference proteome</keyword>
<evidence type="ECO:0000313" key="4">
    <source>
        <dbReference type="Proteomes" id="UP000184038"/>
    </source>
</evidence>
<dbReference type="InterPro" id="IPR045611">
    <property type="entry name" value="DUF6449"/>
</dbReference>
<dbReference type="Pfam" id="PF20047">
    <property type="entry name" value="DUF6449"/>
    <property type="match status" value="1"/>
</dbReference>
<reference evidence="3 4" key="1">
    <citation type="submission" date="2016-11" db="EMBL/GenBank/DDBJ databases">
        <authorList>
            <person name="Jaros S."/>
            <person name="Januszkiewicz K."/>
            <person name="Wedrychowicz H."/>
        </authorList>
    </citation>
    <scope>NUCLEOTIDE SEQUENCE [LARGE SCALE GENOMIC DNA]</scope>
    <source>
        <strain evidence="3 4">DSM 15930</strain>
    </source>
</reference>
<feature type="transmembrane region" description="Helical" evidence="1">
    <location>
        <begin position="290"/>
        <end position="311"/>
    </location>
</feature>
<feature type="transmembrane region" description="Helical" evidence="1">
    <location>
        <begin position="163"/>
        <end position="180"/>
    </location>
</feature>
<dbReference type="Proteomes" id="UP000184038">
    <property type="component" value="Unassembled WGS sequence"/>
</dbReference>
<protein>
    <submittedName>
        <fullName evidence="3">ABC-2 type transport system permease protein</fullName>
    </submittedName>
</protein>
<dbReference type="PANTHER" id="PTHR39177:SF1">
    <property type="entry name" value="ABC TRANSPORTER PERMEASE YTRC-RELATED"/>
    <property type="match status" value="1"/>
</dbReference>
<dbReference type="OrthoDB" id="1643401at2"/>
<keyword evidence="1" id="KW-0472">Membrane</keyword>
<feature type="domain" description="DUF6449" evidence="2">
    <location>
        <begin position="467"/>
        <end position="573"/>
    </location>
</feature>
<dbReference type="InterPro" id="IPR053046">
    <property type="entry name" value="ABC-5_transporter"/>
</dbReference>
<keyword evidence="1" id="KW-0812">Transmembrane</keyword>
<dbReference type="PANTHER" id="PTHR39177">
    <property type="entry name" value="ABC TRANSPORTER PERMEASE YTRC-RELATED"/>
    <property type="match status" value="1"/>
</dbReference>
<feature type="transmembrane region" description="Helical" evidence="1">
    <location>
        <begin position="75"/>
        <end position="95"/>
    </location>
</feature>
<dbReference type="STRING" id="1120996.SAMN02746066_02972"/>
<sequence length="716" mass="81709">MTSRNLLCRLMREDVKRRLWAIAISFVAFLFAIPVYTATSVERVVNMFKQGQALGDRHEYLSNTAMYCLGVGNSALVLLTIILAILCGISGFYYLHSKKKVDFYHSLPVKRESLFSSIYIIGIAIYVIPYLVSLAIGFVIVGTNGAFGSNVWIEAWKAFGVNLLNYCLTYTVVIIAVLLTGQLIVSILASGVFLAYGPVVAVLIGSLKDTYFETYYEYGSITESFLFRCSPISAYFNMTNAVYEKTLSFAITLIYIAVTMVLVILAVFLYRKRSSEAAGKAISYQVLQPYIKIVVSVPIGLWSGIIFTSLMNANSSFWLIFGMVCGYLLCSCIMEIIYHFDFKAAFKSRGSLLVGAVLMFAIFSMFKWDLLQYDKYIPSKDKIESMSVALSGIDNNLEFRVYNEDNSRYKISYMDRIGYAFEYMNLKDKDAAYEIAKMAVEGEAVLNEGEIDSDSDYDKYMTIHVQYRLNSGRHIYRSYAIAVEPYFDLLNQLYQNKEYKEGAFPIYTMKEVTNVTCYSEFQKLSITLTEEEKAQLLSLYRDELLALSLEDVRNEVPLATIDFGYTTDENDVLSYSALVYPSFTRTIDFLSMHGFDFTKTFNLADIMNVSIDYRIPQYAHEEEQYIAYMKENPEWTYDKSVMYKDGDTISEILPYLFNNSYAWNNGILTNYDPNVTVTVTWKTDEYGNVTSNQYAIVSNNIPDFVKEDIMYAETSK</sequence>
<feature type="transmembrane region" description="Helical" evidence="1">
    <location>
        <begin position="116"/>
        <end position="143"/>
    </location>
</feature>
<feature type="transmembrane region" description="Helical" evidence="1">
    <location>
        <begin position="317"/>
        <end position="338"/>
    </location>
</feature>
<gene>
    <name evidence="3" type="ORF">SAMN02746066_02972</name>
</gene>
<keyword evidence="1" id="KW-1133">Transmembrane helix</keyword>
<evidence type="ECO:0000256" key="1">
    <source>
        <dbReference type="SAM" id="Phobius"/>
    </source>
</evidence>
<feature type="transmembrane region" description="Helical" evidence="1">
    <location>
        <begin position="20"/>
        <end position="39"/>
    </location>
</feature>
<dbReference type="RefSeq" id="WP_073289119.1">
    <property type="nucleotide sequence ID" value="NZ_FRCP01000015.1"/>
</dbReference>
<dbReference type="AlphaFoldDB" id="A0A1M7KZ68"/>